<dbReference type="EMBL" id="JACXWD010000007">
    <property type="protein sequence ID" value="MBD3867197.1"/>
    <property type="molecule type" value="Genomic_DNA"/>
</dbReference>
<gene>
    <name evidence="1" type="ORF">IFK94_03645</name>
</gene>
<sequence>MFLVLALTAGRLSAETPVDLEQEEQVSVRLVLVDVLVTDRSGRTVPGLSQDDFTLLVQNRPVDIDTMDAACATGATPDRLPRSSGTDPFSLPSSRPARVVLLFDHYHMDMGDRLDALAGAREIVAGEVGTANEMMVAVLTDGLRILAPFTSDRATLTLALDSMEQDVTIWAKLFDPPYRPLTERGYFRDLSRLMSVLAEYEGAKAVVLFSSFLGRADDNDLWFLDVAHRAAESRSAIYPVYARGLEPPQQGRKTEPTGGSRALARLANETGGRFTRLTNDLTLGYARARRDLECRYTLGFYLKETGRNGVENTRNIVIRVRGNGLSARHPERLREWPVEDLRDASVTAAELNPERYMDPRITAGLKLLKPRGERSWKVRLEAQGPPPVGDGTVAILVTRNRRAVKVYREDLAAGRSLDWAGTLKLAPGEYELIVVLNDPAQAGPSASVTAVTVPPVAAGLPR</sequence>
<dbReference type="NCBIfam" id="TIGR03436">
    <property type="entry name" value="acidobact_VWFA"/>
    <property type="match status" value="1"/>
</dbReference>
<evidence type="ECO:0000313" key="1">
    <source>
        <dbReference type="EMBL" id="MBD3867197.1"/>
    </source>
</evidence>
<dbReference type="AlphaFoldDB" id="A0A8J7CCA8"/>
<reference evidence="1 2" key="1">
    <citation type="submission" date="2020-08" db="EMBL/GenBank/DDBJ databases">
        <title>Acidobacteriota in marine sediments use diverse sulfur dissimilation pathways.</title>
        <authorList>
            <person name="Wasmund K."/>
        </authorList>
    </citation>
    <scope>NUCLEOTIDE SEQUENCE [LARGE SCALE GENOMIC DNA]</scope>
    <source>
        <strain evidence="1">MAG AM4</strain>
    </source>
</reference>
<dbReference type="Proteomes" id="UP000648239">
    <property type="component" value="Unassembled WGS sequence"/>
</dbReference>
<protein>
    <submittedName>
        <fullName evidence="1">VWA domain-containing protein</fullName>
    </submittedName>
</protein>
<evidence type="ECO:0000313" key="2">
    <source>
        <dbReference type="Proteomes" id="UP000648239"/>
    </source>
</evidence>
<proteinExistence type="predicted"/>
<organism evidence="1 2">
    <name type="scientific">Candidatus Polarisedimenticola svalbardensis</name>
    <dbReference type="NCBI Taxonomy" id="2886004"/>
    <lineage>
        <taxon>Bacteria</taxon>
        <taxon>Pseudomonadati</taxon>
        <taxon>Acidobacteriota</taxon>
        <taxon>Candidatus Polarisedimenticolia</taxon>
        <taxon>Candidatus Polarisedimenticolales</taxon>
        <taxon>Candidatus Polarisedimenticolaceae</taxon>
        <taxon>Candidatus Polarisedimenticola</taxon>
    </lineage>
</organism>
<comment type="caution">
    <text evidence="1">The sequence shown here is derived from an EMBL/GenBank/DDBJ whole genome shotgun (WGS) entry which is preliminary data.</text>
</comment>
<name>A0A8J7CCA8_9BACT</name>
<dbReference type="InterPro" id="IPR017802">
    <property type="entry name" value="VWFA-rel_acidobac-type"/>
</dbReference>
<accession>A0A8J7CCA8</accession>